<keyword evidence="6 9" id="KW-0040">ANK repeat</keyword>
<dbReference type="InterPro" id="IPR036770">
    <property type="entry name" value="Ankyrin_rpt-contain_sf"/>
</dbReference>
<dbReference type="AlphaFoldDB" id="A0AAD9NWX9"/>
<proteinExistence type="predicted"/>
<keyword evidence="3" id="KW-0677">Repeat</keyword>
<dbReference type="EMBL" id="JAODUO010000288">
    <property type="protein sequence ID" value="KAK2183985.1"/>
    <property type="molecule type" value="Genomic_DNA"/>
</dbReference>
<keyword evidence="13" id="KW-1185">Reference proteome</keyword>
<reference evidence="12" key="1">
    <citation type="journal article" date="2023" name="Mol. Biol. Evol.">
        <title>Third-Generation Sequencing Reveals the Adaptive Role of the Epigenome in Three Deep-Sea Polychaetes.</title>
        <authorList>
            <person name="Perez M."/>
            <person name="Aroh O."/>
            <person name="Sun Y."/>
            <person name="Lan Y."/>
            <person name="Juniper S.K."/>
            <person name="Young C.R."/>
            <person name="Angers B."/>
            <person name="Qian P.Y."/>
        </authorList>
    </citation>
    <scope>NUCLEOTIDE SEQUENCE</scope>
    <source>
        <strain evidence="12">R07B-5</strain>
    </source>
</reference>
<dbReference type="Pfam" id="PF12773">
    <property type="entry name" value="DZR"/>
    <property type="match status" value="1"/>
</dbReference>
<evidence type="ECO:0000259" key="11">
    <source>
        <dbReference type="Pfam" id="PF12773"/>
    </source>
</evidence>
<evidence type="ECO:0000256" key="1">
    <source>
        <dbReference type="ARBA" id="ARBA00004138"/>
    </source>
</evidence>
<feature type="domain" description="DZANK-type" evidence="11">
    <location>
        <begin position="373"/>
        <end position="420"/>
    </location>
</feature>
<gene>
    <name evidence="12" type="ORF">NP493_288g03000</name>
</gene>
<keyword evidence="2" id="KW-0479">Metal-binding</keyword>
<comment type="caution">
    <text evidence="12">The sequence shown here is derived from an EMBL/GenBank/DDBJ whole genome shotgun (WGS) entry which is preliminary data.</text>
</comment>
<dbReference type="Gene3D" id="1.25.40.20">
    <property type="entry name" value="Ankyrin repeat-containing domain"/>
    <property type="match status" value="1"/>
</dbReference>
<feature type="region of interest" description="Disordered" evidence="10">
    <location>
        <begin position="608"/>
        <end position="627"/>
    </location>
</feature>
<keyword evidence="4" id="KW-0863">Zinc-finger</keyword>
<dbReference type="GO" id="GO:0005929">
    <property type="term" value="C:cilium"/>
    <property type="evidence" value="ECO:0007669"/>
    <property type="project" value="UniProtKB-SubCell"/>
</dbReference>
<evidence type="ECO:0000256" key="2">
    <source>
        <dbReference type="ARBA" id="ARBA00022723"/>
    </source>
</evidence>
<dbReference type="InterPro" id="IPR052481">
    <property type="entry name" value="DZAN1"/>
</dbReference>
<feature type="compositionally biased region" description="Basic residues" evidence="10">
    <location>
        <begin position="617"/>
        <end position="627"/>
    </location>
</feature>
<evidence type="ECO:0000256" key="7">
    <source>
        <dbReference type="ARBA" id="ARBA00023273"/>
    </source>
</evidence>
<evidence type="ECO:0000256" key="6">
    <source>
        <dbReference type="ARBA" id="ARBA00023043"/>
    </source>
</evidence>
<keyword evidence="7" id="KW-0966">Cell projection</keyword>
<dbReference type="PROSITE" id="PS50088">
    <property type="entry name" value="ANK_REPEAT"/>
    <property type="match status" value="2"/>
</dbReference>
<dbReference type="Pfam" id="PF12796">
    <property type="entry name" value="Ank_2"/>
    <property type="match status" value="1"/>
</dbReference>
<evidence type="ECO:0000313" key="12">
    <source>
        <dbReference type="EMBL" id="KAK2183985.1"/>
    </source>
</evidence>
<sequence>MTAGAITVPTIVPLRAPLPGQHKSYIDSSTPVELNSDTPGVTIYYTVNGSRPQPFEPLSYEGKNTYKYREPFKLPAGKRTVKALALSADGMRQSNTVTKVFDVEFVAGDTCSVEDDGLNFVSEVRASHAAKREVKKFASKMVTGEEARAEIDRMNQKEQMMQDMVDIGSDKRRPHPGTRFLNSRLGGASRKAGSDSNLANGLMTDDSSHINRLVRSAKWSPPDTATQAMRLQRETDFLKCIYCFAPRPADPYARFCSECGSPVAAIPQSRLPPPEPGQMGTCVHCKSLVPFNTATCLVCEAPMPPQNQPQASLRLAAKRVCTTCGTGNPPDMHTCLTCDAILPAVLNSPGQGQSYPGARPASVPREDSRLLTCTKCGRVNNPDARFCDWCGAKPTSPSTNVVCGKCHANNQPYARFCASCSTVLTPPPRADARNGFATGLNGQGLSGSAKWLPVSMPTGVTRCEMATQTCGLFYPSERDILRKQKDDEAKLAIEKQMRDRQPLMTAVSPGRGYWRKQMDHICAHLKAHAQNNAEFRALIGEPRMGKILTTAVHEDGYELSLTVNFALRGNNDPFVGQKTGLSHADFLSTYTQGRKASISSFTSHDSLVSGDSTVRSTSRRNKHRTGRRIKKKVVKDTKLSEEDRKLLREVGKQGEGQSEEVQQLIDEGANPNCVNRDNVPVLHVAVRNKHSDVIPVLVQAGASVNKKGPSGGNTALHEAVALGAGGQEVIDTLLSCGANPQLKNNKGESAYDLAVKSGYDSIANSFTTSLGHAALSKMIKPRTTHSIEAF</sequence>
<protein>
    <recommendedName>
        <fullName evidence="8">Double zinc ribbon and ankyrin repeat-containing protein 1</fullName>
    </recommendedName>
</protein>
<dbReference type="InterPro" id="IPR025874">
    <property type="entry name" value="DZR"/>
</dbReference>
<dbReference type="Proteomes" id="UP001209878">
    <property type="component" value="Unassembled WGS sequence"/>
</dbReference>
<evidence type="ECO:0000256" key="10">
    <source>
        <dbReference type="SAM" id="MobiDB-lite"/>
    </source>
</evidence>
<keyword evidence="5" id="KW-0862">Zinc</keyword>
<organism evidence="12 13">
    <name type="scientific">Ridgeia piscesae</name>
    <name type="common">Tubeworm</name>
    <dbReference type="NCBI Taxonomy" id="27915"/>
    <lineage>
        <taxon>Eukaryota</taxon>
        <taxon>Metazoa</taxon>
        <taxon>Spiralia</taxon>
        <taxon>Lophotrochozoa</taxon>
        <taxon>Annelida</taxon>
        <taxon>Polychaeta</taxon>
        <taxon>Sedentaria</taxon>
        <taxon>Canalipalpata</taxon>
        <taxon>Sabellida</taxon>
        <taxon>Siboglinidae</taxon>
        <taxon>Ridgeia</taxon>
    </lineage>
</organism>
<dbReference type="PANTHER" id="PTHR16058">
    <property type="entry name" value="DOUBLE ZINC RIBBON AND ANKYRIN REPEAT-CONTAINING PROTEIN 1"/>
    <property type="match status" value="1"/>
</dbReference>
<feature type="repeat" description="ANK" evidence="9">
    <location>
        <begin position="677"/>
        <end position="709"/>
    </location>
</feature>
<evidence type="ECO:0000256" key="5">
    <source>
        <dbReference type="ARBA" id="ARBA00022833"/>
    </source>
</evidence>
<evidence type="ECO:0000256" key="4">
    <source>
        <dbReference type="ARBA" id="ARBA00022771"/>
    </source>
</evidence>
<dbReference type="InterPro" id="IPR002110">
    <property type="entry name" value="Ankyrin_rpt"/>
</dbReference>
<evidence type="ECO:0000256" key="8">
    <source>
        <dbReference type="ARBA" id="ARBA00039856"/>
    </source>
</evidence>
<evidence type="ECO:0000313" key="13">
    <source>
        <dbReference type="Proteomes" id="UP001209878"/>
    </source>
</evidence>
<evidence type="ECO:0000256" key="3">
    <source>
        <dbReference type="ARBA" id="ARBA00022737"/>
    </source>
</evidence>
<dbReference type="SUPFAM" id="SSF48403">
    <property type="entry name" value="Ankyrin repeat"/>
    <property type="match status" value="1"/>
</dbReference>
<accession>A0AAD9NWX9</accession>
<dbReference type="PROSITE" id="PS50297">
    <property type="entry name" value="ANK_REP_REGION"/>
    <property type="match status" value="2"/>
</dbReference>
<dbReference type="Pfam" id="PF13287">
    <property type="entry name" value="Fn3_assoc"/>
    <property type="match status" value="1"/>
</dbReference>
<dbReference type="GO" id="GO:0008270">
    <property type="term" value="F:zinc ion binding"/>
    <property type="evidence" value="ECO:0007669"/>
    <property type="project" value="UniProtKB-KW"/>
</dbReference>
<name>A0AAD9NWX9_RIDPI</name>
<comment type="subcellular location">
    <subcellularLocation>
        <location evidence="1">Cell projection</location>
        <location evidence="1">Cilium</location>
    </subcellularLocation>
</comment>
<evidence type="ECO:0000256" key="9">
    <source>
        <dbReference type="PROSITE-ProRule" id="PRU00023"/>
    </source>
</evidence>
<dbReference type="PANTHER" id="PTHR16058:SF4">
    <property type="entry name" value="DOUBLE ZINC RIBBON AND ANKYRIN REPEAT-CONTAINING PROTEIN 1"/>
    <property type="match status" value="1"/>
</dbReference>
<dbReference type="InterPro" id="IPR026876">
    <property type="entry name" value="Fn3_assoc_repeat"/>
</dbReference>
<feature type="repeat" description="ANK" evidence="9">
    <location>
        <begin position="711"/>
        <end position="745"/>
    </location>
</feature>
<feature type="region of interest" description="Disordered" evidence="10">
    <location>
        <begin position="184"/>
        <end position="203"/>
    </location>
</feature>
<dbReference type="SMART" id="SM00248">
    <property type="entry name" value="ANK"/>
    <property type="match status" value="2"/>
</dbReference>